<dbReference type="InterPro" id="IPR018990">
    <property type="entry name" value="Prot_inh_I42_chagasin"/>
</dbReference>
<dbReference type="Pfam" id="PF04170">
    <property type="entry name" value="NlpE"/>
    <property type="match status" value="1"/>
</dbReference>
<feature type="chain" id="PRO_5045405557" evidence="3">
    <location>
        <begin position="27"/>
        <end position="254"/>
    </location>
</feature>
<dbReference type="Gene3D" id="2.60.40.2020">
    <property type="match status" value="1"/>
</dbReference>
<dbReference type="RefSeq" id="WP_251777725.1">
    <property type="nucleotide sequence ID" value="NZ_JAMKFE010000004.1"/>
</dbReference>
<evidence type="ECO:0000259" key="4">
    <source>
        <dbReference type="Pfam" id="PF09394"/>
    </source>
</evidence>
<dbReference type="InterPro" id="IPR007298">
    <property type="entry name" value="Cu-R_lipoprotein_NlpE"/>
</dbReference>
<feature type="signal peptide" evidence="3">
    <location>
        <begin position="1"/>
        <end position="26"/>
    </location>
</feature>
<comment type="caution">
    <text evidence="5">The sequence shown here is derived from an EMBL/GenBank/DDBJ whole genome shotgun (WGS) entry which is preliminary data.</text>
</comment>
<dbReference type="Proteomes" id="UP001165541">
    <property type="component" value="Unassembled WGS sequence"/>
</dbReference>
<sequence length="254" mass="26935">MWTRRYWILAAAVVLAACGSTPGQEAKPAGNRVVAARYIGVLPCADCRGVRADLLLYTEPGGAPAGYELIQTYLGTRDGDRSFTSSGPWSSGRGVPQDQQALVIQLDAGQPGRGRSFRQIGPRVLRALDANLGDLPAHMPRSLLRVPDNLPTSAIVLTQGDAAQPVDVPSGQQVVLMLASQPSAGYGWAVIDGPPPQLAPTGEPVHVPDANGTGYDLFRYQPAQPGTYTLRLAYRAQSGAPAPLAELTFRVNVR</sequence>
<organism evidence="5 6">
    <name type="scientific">Caldimonas mangrovi</name>
    <dbReference type="NCBI Taxonomy" id="2944811"/>
    <lineage>
        <taxon>Bacteria</taxon>
        <taxon>Pseudomonadati</taxon>
        <taxon>Pseudomonadota</taxon>
        <taxon>Betaproteobacteria</taxon>
        <taxon>Burkholderiales</taxon>
        <taxon>Sphaerotilaceae</taxon>
        <taxon>Caldimonas</taxon>
    </lineage>
</organism>
<evidence type="ECO:0000256" key="2">
    <source>
        <dbReference type="ARBA" id="ARBA00022704"/>
    </source>
</evidence>
<evidence type="ECO:0000313" key="5">
    <source>
        <dbReference type="EMBL" id="MCM5679517.1"/>
    </source>
</evidence>
<dbReference type="PROSITE" id="PS51257">
    <property type="entry name" value="PROKAR_LIPOPROTEIN"/>
    <property type="match status" value="1"/>
</dbReference>
<evidence type="ECO:0000256" key="3">
    <source>
        <dbReference type="SAM" id="SignalP"/>
    </source>
</evidence>
<evidence type="ECO:0000313" key="6">
    <source>
        <dbReference type="Proteomes" id="UP001165541"/>
    </source>
</evidence>
<keyword evidence="3" id="KW-0732">Signal</keyword>
<evidence type="ECO:0000256" key="1">
    <source>
        <dbReference type="ARBA" id="ARBA00022690"/>
    </source>
</evidence>
<dbReference type="EMBL" id="JAMKFE010000004">
    <property type="protein sequence ID" value="MCM5679517.1"/>
    <property type="molecule type" value="Genomic_DNA"/>
</dbReference>
<dbReference type="Gene3D" id="2.40.128.640">
    <property type="match status" value="1"/>
</dbReference>
<keyword evidence="1" id="KW-0646">Protease inhibitor</keyword>
<keyword evidence="2" id="KW-0789">Thiol protease inhibitor</keyword>
<gene>
    <name evidence="5" type="ORF">M8A51_08230</name>
</gene>
<protein>
    <submittedName>
        <fullName evidence="5">Copper resistance protein NlpE N-terminal domain-containing protein</fullName>
    </submittedName>
</protein>
<accession>A0ABT0YMN8</accession>
<reference evidence="5" key="1">
    <citation type="submission" date="2022-05" db="EMBL/GenBank/DDBJ databases">
        <title>Schlegelella sp. nov., isolated from mangrove soil.</title>
        <authorList>
            <person name="Liu Y."/>
            <person name="Ge X."/>
            <person name="Liu W."/>
        </authorList>
    </citation>
    <scope>NUCLEOTIDE SEQUENCE</scope>
    <source>
        <strain evidence="5">S2-27</strain>
    </source>
</reference>
<feature type="domain" description="Proteinase inhibitor I42 chagasin" evidence="4">
    <location>
        <begin position="168"/>
        <end position="253"/>
    </location>
</feature>
<name>A0ABT0YMN8_9BURK</name>
<proteinExistence type="predicted"/>
<dbReference type="Pfam" id="PF09394">
    <property type="entry name" value="Inhibitor_I42"/>
    <property type="match status" value="1"/>
</dbReference>
<keyword evidence="6" id="KW-1185">Reference proteome</keyword>
<dbReference type="InterPro" id="IPR036331">
    <property type="entry name" value="Chagasin-like_sf"/>
</dbReference>
<dbReference type="SUPFAM" id="SSF141066">
    <property type="entry name" value="ICP-like"/>
    <property type="match status" value="1"/>
</dbReference>